<keyword evidence="1" id="KW-0812">Transmembrane</keyword>
<keyword evidence="1" id="KW-1133">Transmembrane helix</keyword>
<name>A0A2V1GZ06_9GAMM</name>
<dbReference type="EMBL" id="QDDL01000001">
    <property type="protein sequence ID" value="PVZ72301.1"/>
    <property type="molecule type" value="Genomic_DNA"/>
</dbReference>
<evidence type="ECO:0000313" key="3">
    <source>
        <dbReference type="Proteomes" id="UP000244906"/>
    </source>
</evidence>
<feature type="transmembrane region" description="Helical" evidence="1">
    <location>
        <begin position="57"/>
        <end position="75"/>
    </location>
</feature>
<keyword evidence="3" id="KW-1185">Reference proteome</keyword>
<keyword evidence="1" id="KW-0472">Membrane</keyword>
<reference evidence="2 3" key="1">
    <citation type="submission" date="2018-04" db="EMBL/GenBank/DDBJ databases">
        <title>Thalassorhabdus spongiae gen. nov., sp. nov., isolated from a marine sponge in South-West Iceland.</title>
        <authorList>
            <person name="Knobloch S."/>
            <person name="Daussin A."/>
            <person name="Johannsson R."/>
            <person name="Marteinsson V.T."/>
        </authorList>
    </citation>
    <scope>NUCLEOTIDE SEQUENCE [LARGE SCALE GENOMIC DNA]</scope>
    <source>
        <strain evidence="2 3">Hp12</strain>
    </source>
</reference>
<proteinExistence type="predicted"/>
<gene>
    <name evidence="2" type="ORF">DC094_04645</name>
</gene>
<sequence>MQSTSHPFEGILSVLLMIATLFLLLLASTVAFSLPIPFTQDLAVTLFAEGSSAGANAAKASIFAVAGLFASIMLLKK</sequence>
<dbReference type="AlphaFoldDB" id="A0A2V1GZ06"/>
<dbReference type="Proteomes" id="UP000244906">
    <property type="component" value="Unassembled WGS sequence"/>
</dbReference>
<evidence type="ECO:0000313" key="2">
    <source>
        <dbReference type="EMBL" id="PVZ72301.1"/>
    </source>
</evidence>
<dbReference type="RefSeq" id="WP_116685887.1">
    <property type="nucleotide sequence ID" value="NZ_CAWNYD010000001.1"/>
</dbReference>
<organism evidence="2 3">
    <name type="scientific">Pelagibaculum spongiae</name>
    <dbReference type="NCBI Taxonomy" id="2080658"/>
    <lineage>
        <taxon>Bacteria</taxon>
        <taxon>Pseudomonadati</taxon>
        <taxon>Pseudomonadota</taxon>
        <taxon>Gammaproteobacteria</taxon>
        <taxon>Oceanospirillales</taxon>
        <taxon>Pelagibaculum</taxon>
    </lineage>
</organism>
<comment type="caution">
    <text evidence="2">The sequence shown here is derived from an EMBL/GenBank/DDBJ whole genome shotgun (WGS) entry which is preliminary data.</text>
</comment>
<protein>
    <submittedName>
        <fullName evidence="2">Uncharacterized protein</fullName>
    </submittedName>
</protein>
<evidence type="ECO:0000256" key="1">
    <source>
        <dbReference type="SAM" id="Phobius"/>
    </source>
</evidence>
<accession>A0A2V1GZ06</accession>